<dbReference type="InterPro" id="IPR043129">
    <property type="entry name" value="ATPase_NBD"/>
</dbReference>
<keyword evidence="3" id="KW-0131">Cell cycle</keyword>
<dbReference type="Pfam" id="PF14450">
    <property type="entry name" value="FtsA"/>
    <property type="match status" value="1"/>
</dbReference>
<keyword evidence="4" id="KW-1185">Reference proteome</keyword>
<dbReference type="SUPFAM" id="SSF53067">
    <property type="entry name" value="Actin-like ATPase domain"/>
    <property type="match status" value="2"/>
</dbReference>
<reference evidence="3 4" key="1">
    <citation type="submission" date="2016-11" db="EMBL/GenBank/DDBJ databases">
        <authorList>
            <person name="Jaros S."/>
            <person name="Januszkiewicz K."/>
            <person name="Wedrychowicz H."/>
        </authorList>
    </citation>
    <scope>NUCLEOTIDE SEQUENCE [LARGE SCALE GENOMIC DNA]</scope>
    <source>
        <strain evidence="3 4">DSM 14501</strain>
    </source>
</reference>
<keyword evidence="1" id="KW-0694">RNA-binding</keyword>
<name>A0A1M6MUS2_9FIRM</name>
<dbReference type="Proteomes" id="UP000184082">
    <property type="component" value="Unassembled WGS sequence"/>
</dbReference>
<organism evidence="3 4">
    <name type="scientific">Caminicella sporogenes DSM 14501</name>
    <dbReference type="NCBI Taxonomy" id="1121266"/>
    <lineage>
        <taxon>Bacteria</taxon>
        <taxon>Bacillati</taxon>
        <taxon>Bacillota</taxon>
        <taxon>Clostridia</taxon>
        <taxon>Peptostreptococcales</taxon>
        <taxon>Caminicellaceae</taxon>
        <taxon>Caminicella</taxon>
    </lineage>
</organism>
<gene>
    <name evidence="3" type="ORF">SAMN02745883_00649</name>
</gene>
<dbReference type="PROSITE" id="PS50889">
    <property type="entry name" value="S4"/>
    <property type="match status" value="1"/>
</dbReference>
<protein>
    <submittedName>
        <fullName evidence="3">Cell division protein FtsA</fullName>
    </submittedName>
</protein>
<evidence type="ECO:0000313" key="4">
    <source>
        <dbReference type="Proteomes" id="UP000184082"/>
    </source>
</evidence>
<dbReference type="GO" id="GO:0003723">
    <property type="term" value="F:RNA binding"/>
    <property type="evidence" value="ECO:0007669"/>
    <property type="project" value="UniProtKB-KW"/>
</dbReference>
<dbReference type="CDD" id="cd24004">
    <property type="entry name" value="ASKHA_NBD_PilM-like"/>
    <property type="match status" value="1"/>
</dbReference>
<dbReference type="SMART" id="SM00842">
    <property type="entry name" value="FtsA"/>
    <property type="match status" value="1"/>
</dbReference>
<dbReference type="EMBL" id="FRAJ01000005">
    <property type="protein sequence ID" value="SHJ87150.1"/>
    <property type="molecule type" value="Genomic_DNA"/>
</dbReference>
<dbReference type="InterPro" id="IPR003494">
    <property type="entry name" value="SHS2_FtsA"/>
</dbReference>
<accession>A0A1M6MUS2</accession>
<dbReference type="AlphaFoldDB" id="A0A1M6MUS2"/>
<dbReference type="GO" id="GO:0051301">
    <property type="term" value="P:cell division"/>
    <property type="evidence" value="ECO:0007669"/>
    <property type="project" value="UniProtKB-KW"/>
</dbReference>
<evidence type="ECO:0000313" key="3">
    <source>
        <dbReference type="EMBL" id="SHJ87150.1"/>
    </source>
</evidence>
<dbReference type="RefSeq" id="WP_072965948.1">
    <property type="nucleotide sequence ID" value="NZ_FRAJ01000005.1"/>
</dbReference>
<dbReference type="Gene3D" id="3.30.420.40">
    <property type="match status" value="2"/>
</dbReference>
<dbReference type="InterPro" id="IPR050696">
    <property type="entry name" value="FtsA/MreB"/>
</dbReference>
<dbReference type="PANTHER" id="PTHR32432:SF3">
    <property type="entry name" value="ETHANOLAMINE UTILIZATION PROTEIN EUTJ"/>
    <property type="match status" value="1"/>
</dbReference>
<evidence type="ECO:0000259" key="2">
    <source>
        <dbReference type="SMART" id="SM00842"/>
    </source>
</evidence>
<sequence length="660" mass="73912">MGDVVFSLDIGTRNVVGIVAKMEDDKYKVIDYEIMEHPERAMYDGQIHDIEKVSLVVDKVKTRLEERLSLKLQYVSIAAAGRALKTQKVFVQKEIDFTKEIDKAVIDSLEIEGIQLAQKKLEEVSNDEDTRYYCVGYTVMNYYLDGSVIGNLKGHRGREIGAEILATFLPHVVVDSLYTVVHKCGLEVVNMTLEPIAAINIAIPPKFRLLNLALVDIGAGTSDIAITKDGTIVSYAMVSTAGDEITECLSKTFLLDFDTAEKLKIQLNQKDEHTFCDIVGISYNLKTDEIVEKIEEAIRDLSKEISDKILEYNGKAPSAVFCIGGGSQIPKLTEYLAQDLGLPKERVVIKGTEVFENVEFLKDSLCGPEYITPIGIGYTAVKDKEQDFLQVTVNGKSIRLFNSKELCISDALILIGYNARKLIPERGKSVTFYINGVKRTIYGEYGEAAKIYINDKLGNLDTKLKNMDRIVINPATPGKDAKVKIKDIIEGEEVILNGQNINLIKDIFVNGKEVDEDYEILDGDEVVIEKIDNISELMNICNIDLDKSEVFINDKLANKDEKLKKGMVINTKLKAVESEEKGEASKTILRDDKDYITVTVNGEKVDIKKEKKDIIFVDIFNYIDFDIKVPKGILVLKLNGKKASYTDVLKDGDVVEIYWN</sequence>
<keyword evidence="3" id="KW-0132">Cell division</keyword>
<feature type="domain" description="SHS2" evidence="2">
    <location>
        <begin position="5"/>
        <end position="202"/>
    </location>
</feature>
<proteinExistence type="predicted"/>
<evidence type="ECO:0000256" key="1">
    <source>
        <dbReference type="PROSITE-ProRule" id="PRU00182"/>
    </source>
</evidence>
<dbReference type="PANTHER" id="PTHR32432">
    <property type="entry name" value="CELL DIVISION PROTEIN FTSA-RELATED"/>
    <property type="match status" value="1"/>
</dbReference>
<dbReference type="STRING" id="1121266.SAMN02745883_00649"/>